<comment type="caution">
    <text evidence="3">The sequence shown here is derived from an EMBL/GenBank/DDBJ whole genome shotgun (WGS) entry which is preliminary data.</text>
</comment>
<evidence type="ECO:0000256" key="2">
    <source>
        <dbReference type="SAM" id="SignalP"/>
    </source>
</evidence>
<accession>A0A2V2LF90</accession>
<proteinExistence type="predicted"/>
<feature type="region of interest" description="Disordered" evidence="1">
    <location>
        <begin position="25"/>
        <end position="54"/>
    </location>
</feature>
<sequence>MTRPTLALVLTAFLACLMAAMPVDAGQTGSKPKPKHPPGGAGGGGGKGGGQYQAPLNTQANRQAQALAARARALGQREIAGDYQTSSDRADRLPAFDGQFRNAGGQAGGIAAEAADLVLGNPPAPVRQRMEQDLLSRGISIVPTQAQAQALRAVAQNPAMGINDPNFQTALSYIDDIYLNRGFRNFEIERRAAQSVYDRVDAGQMQDEYEQFSATLDHFGAAGAHGANAYTPAPERGL</sequence>
<dbReference type="AlphaFoldDB" id="A0A2V2LF90"/>
<dbReference type="PROSITE" id="PS51257">
    <property type="entry name" value="PROKAR_LIPOPROTEIN"/>
    <property type="match status" value="1"/>
</dbReference>
<dbReference type="EMBL" id="QGKU01000006">
    <property type="protein sequence ID" value="PWR04298.1"/>
    <property type="molecule type" value="Genomic_DNA"/>
</dbReference>
<keyword evidence="4" id="KW-1185">Reference proteome</keyword>
<evidence type="ECO:0000256" key="1">
    <source>
        <dbReference type="SAM" id="MobiDB-lite"/>
    </source>
</evidence>
<evidence type="ECO:0000313" key="4">
    <source>
        <dbReference type="Proteomes" id="UP000245680"/>
    </source>
</evidence>
<keyword evidence="2" id="KW-0732">Signal</keyword>
<feature type="signal peptide" evidence="2">
    <location>
        <begin position="1"/>
        <end position="25"/>
    </location>
</feature>
<name>A0A2V2LF90_9RHOB</name>
<protein>
    <submittedName>
        <fullName evidence="3">Uncharacterized protein</fullName>
    </submittedName>
</protein>
<dbReference type="Proteomes" id="UP000245680">
    <property type="component" value="Unassembled WGS sequence"/>
</dbReference>
<reference evidence="3 4" key="1">
    <citation type="submission" date="2018-05" db="EMBL/GenBank/DDBJ databases">
        <title>Rhodobacteraceae gen. nov., sp. nov. isolated from sea water.</title>
        <authorList>
            <person name="Ren Y."/>
        </authorList>
    </citation>
    <scope>NUCLEOTIDE SEQUENCE [LARGE SCALE GENOMIC DNA]</scope>
    <source>
        <strain evidence="3 4">TG-679</strain>
    </source>
</reference>
<feature type="chain" id="PRO_5016047312" evidence="2">
    <location>
        <begin position="26"/>
        <end position="238"/>
    </location>
</feature>
<evidence type="ECO:0000313" key="3">
    <source>
        <dbReference type="EMBL" id="PWR04298.1"/>
    </source>
</evidence>
<organism evidence="3 4">
    <name type="scientific">Meridianimarinicoccus roseus</name>
    <dbReference type="NCBI Taxonomy" id="2072018"/>
    <lineage>
        <taxon>Bacteria</taxon>
        <taxon>Pseudomonadati</taxon>
        <taxon>Pseudomonadota</taxon>
        <taxon>Alphaproteobacteria</taxon>
        <taxon>Rhodobacterales</taxon>
        <taxon>Paracoccaceae</taxon>
        <taxon>Meridianimarinicoccus</taxon>
    </lineage>
</organism>
<gene>
    <name evidence="3" type="ORF">DKT77_02055</name>
</gene>
<dbReference type="RefSeq" id="WP_109810085.1">
    <property type="nucleotide sequence ID" value="NZ_QGKU01000006.1"/>
</dbReference>
<feature type="compositionally biased region" description="Gly residues" evidence="1">
    <location>
        <begin position="39"/>
        <end position="51"/>
    </location>
</feature>